<feature type="compositionally biased region" description="Polar residues" evidence="1">
    <location>
        <begin position="211"/>
        <end position="234"/>
    </location>
</feature>
<dbReference type="OrthoDB" id="6381307at2759"/>
<dbReference type="AlphaFoldDB" id="A0A5N5SNP9"/>
<evidence type="ECO:0000313" key="3">
    <source>
        <dbReference type="Proteomes" id="UP000326759"/>
    </source>
</evidence>
<feature type="compositionally biased region" description="Basic and acidic residues" evidence="1">
    <location>
        <begin position="427"/>
        <end position="441"/>
    </location>
</feature>
<sequence>MAILNWRLGSSSYGNRYGTTTSGSSPSSNYLSALNRDRSSSRDRSGYGSDYKSGYGSGSGSLPYSSSRYSGDSGRGISAIASKFGETKLPPKSRDSGVTSPAPSYTSTRDSIKSPTFNYSSSSQNASKPPTSRSRESIKSPVSNYSTSSTISANKPTTNYSSLRKRDSQKELPQIPDTTTSSFLSKNKDSYNPSRTRESNYSSYKGKEPETNTTSYRSRDSGLNSPRVTNNEFSYSRPKESANEISYRTKTDVPITRTRTRELPHTPTIQESRPSKFGSSTYSSRYGTGSSYDKSGYNSDAKSGYGSDYSMSGYGSGYGSGADTYKRYSWSRSNSYIKTPETPSTPTSYRPYSRQNSLAGSDTGGGGVSQSWRSRVHVDDTPTSKPYSPVPSTPSQQEIKETKSPEITEKKLQRPSAFQTAIGKLSQESKENASKEDKKPDLLSPNAVKVLPSFDINDVKLKNKAPADFTSGSDDSEEEDDKNKNELKDESTVPVDKNVENANSTKILPKSSIQQSDSSSKILSKSSTQQQDSTSKIVPKSSTQQSDSSSKIVPKPSTQQSDSSSEIVPKTSVQKSDSSSKILSKSSTQLSDSSTTPASGRPLKHLCAAPSLPSRRDILPSQGMVSPPTFKKSSKFATPYHELATSSTSSSKWLEEKTQKRSPSPNVVSENSLKSNAEVQKLSPLPPKSPVLDRKKETKTVENESTETKQNSIDIGNKDYRKSVLNMDIHPDEEEIIRRQQEEKREELRRLKKQALDESLKQLGKDELLESETDKSLLNKDIENNKSSENLLVEENKNSQPVKISIEKSPSKSKGVERKHSKGKGDSLRKSGSFRRQRERRAAHSSRTSSSSSSSDSESEAKSNRSRTSSISKLKRRGSRDGNLSKTSSKEMLLDGRRTRNNSESVCKTNSKGLIKSRNNSKNNSKEFS</sequence>
<feature type="compositionally biased region" description="Low complexity" evidence="1">
    <location>
        <begin position="570"/>
        <end position="596"/>
    </location>
</feature>
<feature type="region of interest" description="Disordered" evidence="1">
    <location>
        <begin position="9"/>
        <end position="314"/>
    </location>
</feature>
<feature type="compositionally biased region" description="Low complexity" evidence="1">
    <location>
        <begin position="46"/>
        <end position="78"/>
    </location>
</feature>
<feature type="compositionally biased region" description="Polar residues" evidence="1">
    <location>
        <begin position="556"/>
        <end position="566"/>
    </location>
</feature>
<feature type="compositionally biased region" description="Polar residues" evidence="1">
    <location>
        <begin position="661"/>
        <end position="678"/>
    </location>
</feature>
<feature type="compositionally biased region" description="Low complexity" evidence="1">
    <location>
        <begin position="845"/>
        <end position="856"/>
    </location>
</feature>
<evidence type="ECO:0000256" key="1">
    <source>
        <dbReference type="SAM" id="MobiDB-lite"/>
    </source>
</evidence>
<protein>
    <submittedName>
        <fullName evidence="2">Uncharacterized protein</fullName>
    </submittedName>
</protein>
<feature type="compositionally biased region" description="Basic and acidic residues" evidence="1">
    <location>
        <begin position="35"/>
        <end position="45"/>
    </location>
</feature>
<feature type="region of interest" description="Disordered" evidence="1">
    <location>
        <begin position="335"/>
        <end position="929"/>
    </location>
</feature>
<feature type="compositionally biased region" description="Low complexity" evidence="1">
    <location>
        <begin position="278"/>
        <end position="292"/>
    </location>
</feature>
<accession>A0A5N5SNP9</accession>
<proteinExistence type="predicted"/>
<feature type="compositionally biased region" description="Basic and acidic residues" evidence="1">
    <location>
        <begin position="736"/>
        <end position="786"/>
    </location>
</feature>
<feature type="compositionally biased region" description="Polar residues" evidence="1">
    <location>
        <begin position="176"/>
        <end position="203"/>
    </location>
</feature>
<feature type="compositionally biased region" description="Basic and acidic residues" evidence="1">
    <location>
        <begin position="237"/>
        <end position="251"/>
    </location>
</feature>
<feature type="compositionally biased region" description="Basic residues" evidence="1">
    <location>
        <begin position="832"/>
        <end position="844"/>
    </location>
</feature>
<feature type="compositionally biased region" description="Low complexity" evidence="1">
    <location>
        <begin position="303"/>
        <end position="313"/>
    </location>
</feature>
<feature type="compositionally biased region" description="Basic and acidic residues" evidence="1">
    <location>
        <begin position="888"/>
        <end position="898"/>
    </location>
</feature>
<dbReference type="Proteomes" id="UP000326759">
    <property type="component" value="Unassembled WGS sequence"/>
</dbReference>
<feature type="compositionally biased region" description="Polar residues" evidence="1">
    <location>
        <begin position="140"/>
        <end position="162"/>
    </location>
</feature>
<feature type="compositionally biased region" description="Basic and acidic residues" evidence="1">
    <location>
        <begin position="691"/>
        <end position="702"/>
    </location>
</feature>
<comment type="caution">
    <text evidence="2">The sequence shown here is derived from an EMBL/GenBank/DDBJ whole genome shotgun (WGS) entry which is preliminary data.</text>
</comment>
<feature type="compositionally biased region" description="Polar residues" evidence="1">
    <location>
        <begin position="96"/>
        <end position="132"/>
    </location>
</feature>
<organism evidence="2 3">
    <name type="scientific">Armadillidium nasatum</name>
    <dbReference type="NCBI Taxonomy" id="96803"/>
    <lineage>
        <taxon>Eukaryota</taxon>
        <taxon>Metazoa</taxon>
        <taxon>Ecdysozoa</taxon>
        <taxon>Arthropoda</taxon>
        <taxon>Crustacea</taxon>
        <taxon>Multicrustacea</taxon>
        <taxon>Malacostraca</taxon>
        <taxon>Eumalacostraca</taxon>
        <taxon>Peracarida</taxon>
        <taxon>Isopoda</taxon>
        <taxon>Oniscidea</taxon>
        <taxon>Crinocheta</taxon>
        <taxon>Armadillidiidae</taxon>
        <taxon>Armadillidium</taxon>
    </lineage>
</organism>
<feature type="compositionally biased region" description="Basic and acidic residues" evidence="1">
    <location>
        <begin position="481"/>
        <end position="491"/>
    </location>
</feature>
<feature type="compositionally biased region" description="Low complexity" evidence="1">
    <location>
        <begin position="510"/>
        <end position="550"/>
    </location>
</feature>
<feature type="compositionally biased region" description="Basic and acidic residues" evidence="1">
    <location>
        <begin position="805"/>
        <end position="829"/>
    </location>
</feature>
<name>A0A5N5SNP9_9CRUS</name>
<keyword evidence="3" id="KW-1185">Reference proteome</keyword>
<feature type="compositionally biased region" description="Low complexity" evidence="1">
    <location>
        <begin position="18"/>
        <end position="28"/>
    </location>
</feature>
<feature type="compositionally biased region" description="Polar residues" evidence="1">
    <location>
        <begin position="902"/>
        <end position="912"/>
    </location>
</feature>
<evidence type="ECO:0000313" key="2">
    <source>
        <dbReference type="EMBL" id="KAB7495320.1"/>
    </source>
</evidence>
<reference evidence="2 3" key="1">
    <citation type="journal article" date="2019" name="PLoS Biol.">
        <title>Sex chromosomes control vertical transmission of feminizing Wolbachia symbionts in an isopod.</title>
        <authorList>
            <person name="Becking T."/>
            <person name="Chebbi M.A."/>
            <person name="Giraud I."/>
            <person name="Moumen B."/>
            <person name="Laverre T."/>
            <person name="Caubet Y."/>
            <person name="Peccoud J."/>
            <person name="Gilbert C."/>
            <person name="Cordaux R."/>
        </authorList>
    </citation>
    <scope>NUCLEOTIDE SEQUENCE [LARGE SCALE GENOMIC DNA]</scope>
    <source>
        <strain evidence="2">ANa2</strain>
        <tissue evidence="2">Whole body excluding digestive tract and cuticle</tissue>
    </source>
</reference>
<gene>
    <name evidence="2" type="ORF">Anas_04637</name>
</gene>
<feature type="compositionally biased region" description="Basic and acidic residues" evidence="1">
    <location>
        <begin position="398"/>
        <end position="412"/>
    </location>
</feature>
<feature type="compositionally biased region" description="Polar residues" evidence="1">
    <location>
        <begin position="335"/>
        <end position="360"/>
    </location>
</feature>
<dbReference type="EMBL" id="SEYY01022758">
    <property type="protein sequence ID" value="KAB7495320.1"/>
    <property type="molecule type" value="Genomic_DNA"/>
</dbReference>